<accession>A0A3P1BEK8</accession>
<feature type="domain" description="Large polyvalent protein-associated" evidence="1">
    <location>
        <begin position="4"/>
        <end position="112"/>
    </location>
</feature>
<dbReference type="AlphaFoldDB" id="A0A3P1BEK8"/>
<name>A0A3P1BEK8_9BACT</name>
<protein>
    <recommendedName>
        <fullName evidence="1">Large polyvalent protein-associated domain-containing protein</fullName>
    </recommendedName>
</protein>
<keyword evidence="3" id="KW-1185">Reference proteome</keyword>
<dbReference type="InterPro" id="IPR040824">
    <property type="entry name" value="LPD3"/>
</dbReference>
<comment type="caution">
    <text evidence="2">The sequence shown here is derived from an EMBL/GenBank/DDBJ whole genome shotgun (WGS) entry which is preliminary data.</text>
</comment>
<evidence type="ECO:0000259" key="1">
    <source>
        <dbReference type="Pfam" id="PF18798"/>
    </source>
</evidence>
<reference evidence="2 3" key="1">
    <citation type="submission" date="2018-11" db="EMBL/GenBank/DDBJ databases">
        <authorList>
            <person name="Zhou Z."/>
            <person name="Wang G."/>
        </authorList>
    </citation>
    <scope>NUCLEOTIDE SEQUENCE [LARGE SCALE GENOMIC DNA]</scope>
    <source>
        <strain evidence="2 3">KCTC52004</strain>
    </source>
</reference>
<evidence type="ECO:0000313" key="3">
    <source>
        <dbReference type="Proteomes" id="UP000271925"/>
    </source>
</evidence>
<dbReference type="EMBL" id="RQJO01000014">
    <property type="protein sequence ID" value="RRA99478.1"/>
    <property type="molecule type" value="Genomic_DNA"/>
</dbReference>
<dbReference type="OrthoDB" id="959652at2"/>
<evidence type="ECO:0000313" key="2">
    <source>
        <dbReference type="EMBL" id="RRA99478.1"/>
    </source>
</evidence>
<dbReference type="RefSeq" id="WP_124878287.1">
    <property type="nucleotide sequence ID" value="NZ_RQJO01000014.1"/>
</dbReference>
<gene>
    <name evidence="2" type="ORF">EHT25_26390</name>
</gene>
<organism evidence="2 3">
    <name type="scientific">Larkinella rosea</name>
    <dbReference type="NCBI Taxonomy" id="2025312"/>
    <lineage>
        <taxon>Bacteria</taxon>
        <taxon>Pseudomonadati</taxon>
        <taxon>Bacteroidota</taxon>
        <taxon>Cytophagia</taxon>
        <taxon>Cytophagales</taxon>
        <taxon>Spirosomataceae</taxon>
        <taxon>Larkinella</taxon>
    </lineage>
</organism>
<dbReference type="Proteomes" id="UP000271925">
    <property type="component" value="Unassembled WGS sequence"/>
</dbReference>
<proteinExistence type="predicted"/>
<dbReference type="Pfam" id="PF18798">
    <property type="entry name" value="LPD3"/>
    <property type="match status" value="1"/>
</dbReference>
<sequence>MSDLNQARKIAKAKAVERLVKTRLTIYREEIDAEIRFNVKGIKECINQPFSNYIAKIDLVRDNIEEALKTAKYVGFTDKQTHPKAHILGYHFFETTIAGETAYFNVQVTIQNELYLYSVTQEVTL</sequence>